<evidence type="ECO:0000259" key="5">
    <source>
        <dbReference type="PROSITE" id="PS50837"/>
    </source>
</evidence>
<keyword evidence="2" id="KW-0677">Repeat</keyword>
<dbReference type="SUPFAM" id="SSF52047">
    <property type="entry name" value="RNI-like"/>
    <property type="match status" value="1"/>
</dbReference>
<dbReference type="GO" id="GO:0005524">
    <property type="term" value="F:ATP binding"/>
    <property type="evidence" value="ECO:0007669"/>
    <property type="project" value="UniProtKB-KW"/>
</dbReference>
<keyword evidence="4" id="KW-0067">ATP-binding</keyword>
<dbReference type="Ensembl" id="ENSLACT00000004693.1">
    <property type="protein sequence ID" value="ENSLACP00000004654.1"/>
    <property type="gene ID" value="ENSLACG00000004142.1"/>
</dbReference>
<dbReference type="SMART" id="SM00368">
    <property type="entry name" value="LRR_RI"/>
    <property type="match status" value="4"/>
</dbReference>
<dbReference type="InterPro" id="IPR007111">
    <property type="entry name" value="NACHT_NTPase"/>
</dbReference>
<dbReference type="Gene3D" id="3.40.50.300">
    <property type="entry name" value="P-loop containing nucleotide triphosphate hydrolases"/>
    <property type="match status" value="1"/>
</dbReference>
<dbReference type="InterPro" id="IPR027417">
    <property type="entry name" value="P-loop_NTPase"/>
</dbReference>
<proteinExistence type="predicted"/>
<dbReference type="GeneTree" id="ENSGT00940000161578"/>
<evidence type="ECO:0000256" key="3">
    <source>
        <dbReference type="ARBA" id="ARBA00022741"/>
    </source>
</evidence>
<dbReference type="SUPFAM" id="SSF52540">
    <property type="entry name" value="P-loop containing nucleoside triphosphate hydrolases"/>
    <property type="match status" value="1"/>
</dbReference>
<dbReference type="PRINTS" id="PR01719">
    <property type="entry name" value="MHCIIACTVATR"/>
</dbReference>
<evidence type="ECO:0000256" key="4">
    <source>
        <dbReference type="ARBA" id="ARBA00022840"/>
    </source>
</evidence>
<dbReference type="HOGENOM" id="CLU_010691_0_0_1"/>
<dbReference type="FunFam" id="3.40.50.300:FF:001028">
    <property type="entry name" value="Class II major histocompatibility complex transactivator"/>
    <property type="match status" value="1"/>
</dbReference>
<dbReference type="Gene3D" id="3.80.10.10">
    <property type="entry name" value="Ribonuclease Inhibitor"/>
    <property type="match status" value="2"/>
</dbReference>
<sequence length="742" mass="84334">KNANKCLEKELVIYDAAEREKAAIERSQIFETMSGKPKETKVIALLGQAGMGKSILVKKICQDWAKGEISQFEFVFWFECKRLNFSGKRYTVRDLLFELFAKPQEKCDEVFRYILHNPEKVLIIFDGFDDFLDYDGLAHCSACTSMKEFHTVKELFAGLLQKKVLHGCTMLITGRPKGAFNQYLFKVDKIVEVIGFSPQQIEEYMTKYFNGTPQPSEKVKLIKDCPFIYSYCYCPLLCRLVCFLCEALHKTGDKEFPITLTTLYLNVFQQKLMGVTLKANIQYITKLNCLAWTGVQNYQNVLIDNLGSKELKEFALKHGFLTPFPINPDGKNEGFGIAFTNFIVQNFFGALHLTLAEDISDKGLVKLISLEQKKKKTQEDRLNTVRRFLVGLLFLEEDRYLNCLSAKNIEKIVIKKQTAVSRYLKKLLQCEPNANKLLELCHCVYEAQDSGLIRYVASKLSSELSFKDTRLNPPDVFVLQYVLRRANKKFSVDLRNTGIDLHGMKEIVKLKNVTSFRASIRDTIQLWETLQKLNDCESLRMSVEKYIISPFKAKSLKDIDAIIALVQIHRENTLFPCTDDAPCNESVGIPAVTNLKKLEFALGPVCGQNGFWKLVEVLPEFHSLQHLDLDTLSENKIGDKGVEKLAEVFPNLLKLETLNLSQNNITDTSVEKLANAFPILTSLKTISLYNNCISDSGAENLAKALPLMKTLIELDVKYNKITDVGAQKLTESLKSCPQIKSI</sequence>
<dbReference type="InterPro" id="IPR041267">
    <property type="entry name" value="NLRP_HD2"/>
</dbReference>
<keyword evidence="1" id="KW-0433">Leucine-rich repeat</keyword>
<protein>
    <submittedName>
        <fullName evidence="6">Class II major histocompatibility complex transactivator</fullName>
    </submittedName>
</protein>
<dbReference type="PROSITE" id="PS50837">
    <property type="entry name" value="NACHT"/>
    <property type="match status" value="1"/>
</dbReference>
<dbReference type="Pfam" id="PF13516">
    <property type="entry name" value="LRR_6"/>
    <property type="match status" value="4"/>
</dbReference>
<evidence type="ECO:0000256" key="1">
    <source>
        <dbReference type="ARBA" id="ARBA00022614"/>
    </source>
</evidence>
<dbReference type="GO" id="GO:0045345">
    <property type="term" value="P:positive regulation of MHC class I biosynthetic process"/>
    <property type="evidence" value="ECO:0007669"/>
    <property type="project" value="TreeGrafter"/>
</dbReference>
<accession>H3A4T3</accession>
<dbReference type="GO" id="GO:0045944">
    <property type="term" value="P:positive regulation of transcription by RNA polymerase II"/>
    <property type="evidence" value="ECO:0007669"/>
    <property type="project" value="TreeGrafter"/>
</dbReference>
<name>H3A4T3_LATCH</name>
<dbReference type="PROSITE" id="PS51450">
    <property type="entry name" value="LRR"/>
    <property type="match status" value="1"/>
</dbReference>
<reference evidence="6" key="2">
    <citation type="submission" date="2025-08" db="UniProtKB">
        <authorList>
            <consortium name="Ensembl"/>
        </authorList>
    </citation>
    <scope>IDENTIFICATION</scope>
</reference>
<dbReference type="Pfam" id="PF05729">
    <property type="entry name" value="NACHT"/>
    <property type="match status" value="1"/>
</dbReference>
<dbReference type="InterPro" id="IPR008095">
    <property type="entry name" value="MHC_II_transact"/>
</dbReference>
<dbReference type="InterPro" id="IPR032675">
    <property type="entry name" value="LRR_dom_sf"/>
</dbReference>
<dbReference type="Pfam" id="PF17776">
    <property type="entry name" value="NLRC4_HD2"/>
    <property type="match status" value="1"/>
</dbReference>
<dbReference type="InterPro" id="IPR001611">
    <property type="entry name" value="Leu-rich_rpt"/>
</dbReference>
<gene>
    <name evidence="6" type="primary">CIITA</name>
</gene>
<dbReference type="EMBL" id="AFYH01188879">
    <property type="status" value="NOT_ANNOTATED_CDS"/>
    <property type="molecule type" value="Genomic_DNA"/>
</dbReference>
<evidence type="ECO:0000313" key="6">
    <source>
        <dbReference type="Ensembl" id="ENSLACP00000004654.1"/>
    </source>
</evidence>
<organism evidence="6 7">
    <name type="scientific">Latimeria chalumnae</name>
    <name type="common">Coelacanth</name>
    <dbReference type="NCBI Taxonomy" id="7897"/>
    <lineage>
        <taxon>Eukaryota</taxon>
        <taxon>Metazoa</taxon>
        <taxon>Chordata</taxon>
        <taxon>Craniata</taxon>
        <taxon>Vertebrata</taxon>
        <taxon>Euteleostomi</taxon>
        <taxon>Coelacanthiformes</taxon>
        <taxon>Coelacanthidae</taxon>
        <taxon>Latimeria</taxon>
    </lineage>
</organism>
<feature type="domain" description="NACHT" evidence="5">
    <location>
        <begin position="41"/>
        <end position="184"/>
    </location>
</feature>
<dbReference type="EMBL" id="AFYH01188880">
    <property type="status" value="NOT_ANNOTATED_CDS"/>
    <property type="molecule type" value="Genomic_DNA"/>
</dbReference>
<dbReference type="Proteomes" id="UP000008672">
    <property type="component" value="Unassembled WGS sequence"/>
</dbReference>
<reference evidence="6" key="3">
    <citation type="submission" date="2025-09" db="UniProtKB">
        <authorList>
            <consortium name="Ensembl"/>
        </authorList>
    </citation>
    <scope>IDENTIFICATION</scope>
</reference>
<evidence type="ECO:0000313" key="7">
    <source>
        <dbReference type="Proteomes" id="UP000008672"/>
    </source>
</evidence>
<dbReference type="PANTHER" id="PTHR47189:SF1">
    <property type="entry name" value="MHC CLASS II TRANSACTIVATOR"/>
    <property type="match status" value="1"/>
</dbReference>
<keyword evidence="7" id="KW-1185">Reference proteome</keyword>
<dbReference type="GO" id="GO:0045348">
    <property type="term" value="P:positive regulation of MHC class II biosynthetic process"/>
    <property type="evidence" value="ECO:0007669"/>
    <property type="project" value="TreeGrafter"/>
</dbReference>
<evidence type="ECO:0000256" key="2">
    <source>
        <dbReference type="ARBA" id="ARBA00022737"/>
    </source>
</evidence>
<dbReference type="AlphaFoldDB" id="H3A4T3"/>
<reference evidence="7" key="1">
    <citation type="submission" date="2011-08" db="EMBL/GenBank/DDBJ databases">
        <title>The draft genome of Latimeria chalumnae.</title>
        <authorList>
            <person name="Di Palma F."/>
            <person name="Alfoldi J."/>
            <person name="Johnson J."/>
            <person name="Berlin A."/>
            <person name="Gnerre S."/>
            <person name="Jaffe D."/>
            <person name="MacCallum I."/>
            <person name="Young S."/>
            <person name="Walker B.J."/>
            <person name="Lander E."/>
            <person name="Lindblad-Toh K."/>
        </authorList>
    </citation>
    <scope>NUCLEOTIDE SEQUENCE [LARGE SCALE GENOMIC DNA]</scope>
    <source>
        <strain evidence="7">Wild caught</strain>
    </source>
</reference>
<dbReference type="PANTHER" id="PTHR47189">
    <property type="entry name" value="MHC CLASS II TRANSACTIVATOR"/>
    <property type="match status" value="1"/>
</dbReference>
<keyword evidence="3" id="KW-0547">Nucleotide-binding</keyword>